<dbReference type="InterPro" id="IPR006439">
    <property type="entry name" value="HAD-SF_hydro_IA"/>
</dbReference>
<dbReference type="Proteomes" id="UP000761264">
    <property type="component" value="Unassembled WGS sequence"/>
</dbReference>
<sequence>MPEETPPEGEPTKAQPIEAVVFDVGGVLIDWNPRHLYRKVFDDEAEMEHFLTEVCSKDWNDQADAGRPIAEITAELCAQHPDKQPMIESYYARFPEMMSGAIDGTVTLLEQLHNSGMPLFVLSNFSAETFPHAQRRFDFFERFSGLLISGEEGMKKPDPRIYDLVVERFDLRPAHTLFIDDLADNTQAAVDAGWQARRFISPRQLEEDLRNLGLLG</sequence>
<protein>
    <submittedName>
        <fullName evidence="1">HAD family phosphatase</fullName>
    </submittedName>
</protein>
<organism evidence="1 2">
    <name type="scientific">Pelagibius litoralis</name>
    <dbReference type="NCBI Taxonomy" id="374515"/>
    <lineage>
        <taxon>Bacteria</taxon>
        <taxon>Pseudomonadati</taxon>
        <taxon>Pseudomonadota</taxon>
        <taxon>Alphaproteobacteria</taxon>
        <taxon>Rhodospirillales</taxon>
        <taxon>Rhodovibrionaceae</taxon>
        <taxon>Pelagibius</taxon>
    </lineage>
</organism>
<proteinExistence type="predicted"/>
<dbReference type="InterPro" id="IPR036412">
    <property type="entry name" value="HAD-like_sf"/>
</dbReference>
<dbReference type="PANTHER" id="PTHR43611">
    <property type="entry name" value="ALPHA-D-GLUCOSE 1-PHOSPHATE PHOSPHATASE"/>
    <property type="match status" value="1"/>
</dbReference>
<dbReference type="SFLD" id="SFLDG01129">
    <property type="entry name" value="C1.5:_HAD__Beta-PGM__Phosphata"/>
    <property type="match status" value="1"/>
</dbReference>
<gene>
    <name evidence="1" type="ORF">HBA54_13330</name>
</gene>
<accession>A0A967EY52</accession>
<dbReference type="PANTHER" id="PTHR43611:SF3">
    <property type="entry name" value="FLAVIN MONONUCLEOTIDE HYDROLASE 1, CHLOROPLATIC"/>
    <property type="match status" value="1"/>
</dbReference>
<reference evidence="1" key="1">
    <citation type="submission" date="2020-03" db="EMBL/GenBank/DDBJ databases">
        <title>Genome of Pelagibius litoralis DSM 21314T.</title>
        <authorList>
            <person name="Wang G."/>
        </authorList>
    </citation>
    <scope>NUCLEOTIDE SEQUENCE</scope>
    <source>
        <strain evidence="1">DSM 21314</strain>
    </source>
</reference>
<dbReference type="EMBL" id="JAAQPH010000009">
    <property type="protein sequence ID" value="NIA69578.1"/>
    <property type="molecule type" value="Genomic_DNA"/>
</dbReference>
<dbReference type="Pfam" id="PF00702">
    <property type="entry name" value="Hydrolase"/>
    <property type="match status" value="1"/>
</dbReference>
<dbReference type="NCBIfam" id="TIGR01509">
    <property type="entry name" value="HAD-SF-IA-v3"/>
    <property type="match status" value="1"/>
</dbReference>
<evidence type="ECO:0000313" key="2">
    <source>
        <dbReference type="Proteomes" id="UP000761264"/>
    </source>
</evidence>
<dbReference type="InterPro" id="IPR023214">
    <property type="entry name" value="HAD_sf"/>
</dbReference>
<dbReference type="PRINTS" id="PR00413">
    <property type="entry name" value="HADHALOGNASE"/>
</dbReference>
<name>A0A967EY52_9PROT</name>
<evidence type="ECO:0000313" key="1">
    <source>
        <dbReference type="EMBL" id="NIA69578.1"/>
    </source>
</evidence>
<keyword evidence="2" id="KW-1185">Reference proteome</keyword>
<dbReference type="SFLD" id="SFLDS00003">
    <property type="entry name" value="Haloacid_Dehalogenase"/>
    <property type="match status" value="1"/>
</dbReference>
<dbReference type="RefSeq" id="WP_167225313.1">
    <property type="nucleotide sequence ID" value="NZ_JAAQPH010000009.1"/>
</dbReference>
<dbReference type="CDD" id="cd02603">
    <property type="entry name" value="HAD_sEH-N_like"/>
    <property type="match status" value="1"/>
</dbReference>
<comment type="caution">
    <text evidence="1">The sequence shown here is derived from an EMBL/GenBank/DDBJ whole genome shotgun (WGS) entry which is preliminary data.</text>
</comment>
<dbReference type="SUPFAM" id="SSF56784">
    <property type="entry name" value="HAD-like"/>
    <property type="match status" value="1"/>
</dbReference>
<dbReference type="Gene3D" id="3.40.50.1000">
    <property type="entry name" value="HAD superfamily/HAD-like"/>
    <property type="match status" value="1"/>
</dbReference>
<dbReference type="AlphaFoldDB" id="A0A967EY52"/>